<dbReference type="AlphaFoldDB" id="A0ABC9C7N6"/>
<dbReference type="SUPFAM" id="SSF50494">
    <property type="entry name" value="Trypsin-like serine proteases"/>
    <property type="match status" value="1"/>
</dbReference>
<dbReference type="PANTHER" id="PTHR36141">
    <property type="entry name" value="OS08G0148500 PROTEIN"/>
    <property type="match status" value="1"/>
</dbReference>
<feature type="region of interest" description="Disordered" evidence="1">
    <location>
        <begin position="369"/>
        <end position="388"/>
    </location>
</feature>
<dbReference type="InterPro" id="IPR009003">
    <property type="entry name" value="Peptidase_S1_PA"/>
</dbReference>
<feature type="compositionally biased region" description="Acidic residues" evidence="1">
    <location>
        <begin position="66"/>
        <end position="83"/>
    </location>
</feature>
<proteinExistence type="predicted"/>
<dbReference type="Proteomes" id="UP001497457">
    <property type="component" value="Chromosome 29rd"/>
</dbReference>
<reference evidence="2" key="1">
    <citation type="submission" date="2024-10" db="EMBL/GenBank/DDBJ databases">
        <authorList>
            <person name="Ryan C."/>
        </authorList>
    </citation>
    <scope>NUCLEOTIDE SEQUENCE [LARGE SCALE GENOMIC DNA]</scope>
</reference>
<protein>
    <submittedName>
        <fullName evidence="2">Uncharacterized protein</fullName>
    </submittedName>
</protein>
<organism evidence="2 3">
    <name type="scientific">Urochloa decumbens</name>
    <dbReference type="NCBI Taxonomy" id="240449"/>
    <lineage>
        <taxon>Eukaryota</taxon>
        <taxon>Viridiplantae</taxon>
        <taxon>Streptophyta</taxon>
        <taxon>Embryophyta</taxon>
        <taxon>Tracheophyta</taxon>
        <taxon>Spermatophyta</taxon>
        <taxon>Magnoliopsida</taxon>
        <taxon>Liliopsida</taxon>
        <taxon>Poales</taxon>
        <taxon>Poaceae</taxon>
        <taxon>PACMAD clade</taxon>
        <taxon>Panicoideae</taxon>
        <taxon>Panicodae</taxon>
        <taxon>Paniceae</taxon>
        <taxon>Melinidinae</taxon>
        <taxon>Urochloa</taxon>
    </lineage>
</organism>
<sequence length="388" mass="43591">MATGEGQASHRLLRPEQTKLARDSLHSVFSVEVNLYHLLPGGGDQCQGKKEYYLRTYKVNPALPETPEDEELQQMEKEEEEEEDRKREERERKREEEEIRREEEEQGMRRMTRKRRNSLAAAQQGTSPVTSRGSMQRSQLQASLGSLPAPSSSSQAQLSKEEFEAPDEKNGPKTSHRNDGMHDITPDEVNSYFCFDVHCSHQESRILRNLNGKPINEQVRLTTQAIVVALDTEKDLMVLEFDTDRIQYKEGDTDIICNKAHPVISMARSDPTKAEVCILQGWPPQRTGSLSIGQLSFECRTYEAITALNKKGYNMRLCEFTNMEGDDGSSGAPAINGLGESMGVYHGVIGTKAYAVSAKDVTQFLDKSGTLQDSSMDEDDEAHEGLVR</sequence>
<dbReference type="EMBL" id="OZ075139">
    <property type="protein sequence ID" value="CAL5014344.1"/>
    <property type="molecule type" value="Genomic_DNA"/>
</dbReference>
<feature type="compositionally biased region" description="Basic and acidic residues" evidence="1">
    <location>
        <begin position="159"/>
        <end position="184"/>
    </location>
</feature>
<feature type="compositionally biased region" description="Low complexity" evidence="1">
    <location>
        <begin position="140"/>
        <end position="158"/>
    </location>
</feature>
<evidence type="ECO:0000313" key="3">
    <source>
        <dbReference type="Proteomes" id="UP001497457"/>
    </source>
</evidence>
<name>A0ABC9C7N6_9POAL</name>
<evidence type="ECO:0000313" key="2">
    <source>
        <dbReference type="EMBL" id="CAL5014344.1"/>
    </source>
</evidence>
<feature type="region of interest" description="Disordered" evidence="1">
    <location>
        <begin position="60"/>
        <end position="184"/>
    </location>
</feature>
<accession>A0ABC9C7N6</accession>
<feature type="compositionally biased region" description="Polar residues" evidence="1">
    <location>
        <begin position="120"/>
        <end position="139"/>
    </location>
</feature>
<keyword evidence="3" id="KW-1185">Reference proteome</keyword>
<feature type="compositionally biased region" description="Basic and acidic residues" evidence="1">
    <location>
        <begin position="84"/>
        <end position="108"/>
    </location>
</feature>
<evidence type="ECO:0000256" key="1">
    <source>
        <dbReference type="SAM" id="MobiDB-lite"/>
    </source>
</evidence>
<dbReference type="PANTHER" id="PTHR36141:SF4">
    <property type="entry name" value="OS08G0148566 PROTEIN"/>
    <property type="match status" value="1"/>
</dbReference>
<gene>
    <name evidence="2" type="ORF">URODEC1_LOCUS71915</name>
</gene>